<gene>
    <name evidence="1" type="ORF">PGLA1383_LOCUS36724</name>
    <name evidence="2" type="ORF">PGLA2088_LOCUS2435</name>
</gene>
<evidence type="ECO:0000313" key="4">
    <source>
        <dbReference type="Proteomes" id="UP000654075"/>
    </source>
</evidence>
<organism evidence="2 3">
    <name type="scientific">Polarella glacialis</name>
    <name type="common">Dinoflagellate</name>
    <dbReference type="NCBI Taxonomy" id="89957"/>
    <lineage>
        <taxon>Eukaryota</taxon>
        <taxon>Sar</taxon>
        <taxon>Alveolata</taxon>
        <taxon>Dinophyceae</taxon>
        <taxon>Suessiales</taxon>
        <taxon>Suessiaceae</taxon>
        <taxon>Polarella</taxon>
    </lineage>
</organism>
<accession>A0A813HXK3</accession>
<keyword evidence="4" id="KW-1185">Reference proteome</keyword>
<dbReference type="EMBL" id="CAJNNW010001974">
    <property type="protein sequence ID" value="CAE8642450.1"/>
    <property type="molecule type" value="Genomic_DNA"/>
</dbReference>
<feature type="non-terminal residue" evidence="2">
    <location>
        <position position="1"/>
    </location>
</feature>
<evidence type="ECO:0000313" key="3">
    <source>
        <dbReference type="Proteomes" id="UP000626109"/>
    </source>
</evidence>
<protein>
    <submittedName>
        <fullName evidence="2">Uncharacterized protein</fullName>
    </submittedName>
</protein>
<feature type="non-terminal residue" evidence="2">
    <location>
        <position position="118"/>
    </location>
</feature>
<evidence type="ECO:0000313" key="1">
    <source>
        <dbReference type="EMBL" id="CAE8619131.1"/>
    </source>
</evidence>
<dbReference type="EMBL" id="CAJNNV010026845">
    <property type="protein sequence ID" value="CAE8619131.1"/>
    <property type="molecule type" value="Genomic_DNA"/>
</dbReference>
<evidence type="ECO:0000313" key="2">
    <source>
        <dbReference type="EMBL" id="CAE8642450.1"/>
    </source>
</evidence>
<dbReference type="AlphaFoldDB" id="A0A813HXK3"/>
<dbReference type="Proteomes" id="UP000654075">
    <property type="component" value="Unassembled WGS sequence"/>
</dbReference>
<sequence length="118" mass="12555">FVLPGMRGRRQHRRPLAAVCAVAATCGAAGLHALRNAASDRVAFTGLSWRSSALLAAEVADDRVDMHRDVSVNFLGKLFGWNGKQEVATAELQKLEATAATEVEAQLSALKTLRAAAK</sequence>
<name>A0A813HXK3_POLGL</name>
<reference evidence="2" key="1">
    <citation type="submission" date="2021-02" db="EMBL/GenBank/DDBJ databases">
        <authorList>
            <person name="Dougan E. K."/>
            <person name="Rhodes N."/>
            <person name="Thang M."/>
            <person name="Chan C."/>
        </authorList>
    </citation>
    <scope>NUCLEOTIDE SEQUENCE</scope>
</reference>
<proteinExistence type="predicted"/>
<comment type="caution">
    <text evidence="2">The sequence shown here is derived from an EMBL/GenBank/DDBJ whole genome shotgun (WGS) entry which is preliminary data.</text>
</comment>
<dbReference type="Proteomes" id="UP000626109">
    <property type="component" value="Unassembled WGS sequence"/>
</dbReference>